<dbReference type="SUPFAM" id="SSF51735">
    <property type="entry name" value="NAD(P)-binding Rossmann-fold domains"/>
    <property type="match status" value="1"/>
</dbReference>
<dbReference type="AlphaFoldDB" id="A0A318S832"/>
<dbReference type="InterPro" id="IPR014362">
    <property type="entry name" value="Glu_DH"/>
</dbReference>
<dbReference type="PIRSF" id="PIRSF000185">
    <property type="entry name" value="Glu_DH"/>
    <property type="match status" value="1"/>
</dbReference>
<dbReference type="PRINTS" id="PR00082">
    <property type="entry name" value="GLFDHDRGNASE"/>
</dbReference>
<dbReference type="Gene3D" id="3.40.50.10860">
    <property type="entry name" value="Leucine Dehydrogenase, chain A, domain 1"/>
    <property type="match status" value="1"/>
</dbReference>
<feature type="site" description="Important for catalysis" evidence="6">
    <location>
        <position position="146"/>
    </location>
</feature>
<dbReference type="InterPro" id="IPR033922">
    <property type="entry name" value="NAD_bind_Glu_DH"/>
</dbReference>
<evidence type="ECO:0000259" key="8">
    <source>
        <dbReference type="SMART" id="SM00839"/>
    </source>
</evidence>
<feature type="active site" description="Proton donor" evidence="4">
    <location>
        <position position="106"/>
    </location>
</feature>
<evidence type="ECO:0000313" key="10">
    <source>
        <dbReference type="Proteomes" id="UP000248326"/>
    </source>
</evidence>
<dbReference type="EMBL" id="QJSX01000003">
    <property type="protein sequence ID" value="PYE55216.1"/>
    <property type="molecule type" value="Genomic_DNA"/>
</dbReference>
<feature type="binding site" evidence="5">
    <location>
        <position position="343"/>
    </location>
    <ligand>
        <name>substrate</name>
    </ligand>
</feature>
<name>A0A318S832_9DEIO</name>
<dbReference type="PANTHER" id="PTHR11606">
    <property type="entry name" value="GLUTAMATE DEHYDROGENASE"/>
    <property type="match status" value="1"/>
</dbReference>
<evidence type="ECO:0000256" key="3">
    <source>
        <dbReference type="PIRNR" id="PIRNR000185"/>
    </source>
</evidence>
<comment type="similarity">
    <text evidence="1 3 7">Belongs to the Glu/Leu/Phe/Val dehydrogenases family.</text>
</comment>
<dbReference type="InterPro" id="IPR006095">
    <property type="entry name" value="Glu/Leu/Phe/Val/Trp_DH"/>
</dbReference>
<sequence>MQPTTLTWQGLMRQMERALPFTQASEHSLAYFKYPKRTVRFSLPVRMDDGGVDVFTGYRTVHSIARGPATGGVRFKEGLTAHECEVLAGIMTLKCAVMELPLGGAKGGVDVDAEKLSKKELERLTRRFTSELVDFIGPGEDILAPDIGTDDQVMAWMMDTYSEQTGTTTTGVVTGKPLGLGGSFGSKEARGRAAAQVTERVLKEDGVDGEVTVAIHGFGNVGRELARRLHLQGAKIVAVADQGGAIYDSSGLDVESLSAHRDFTGSVLGFAPEIKSGHLLTLDVTVLALSADWGVIHEGIAPGVRAKYILEAANRAVLPDAEEHLAGIVIPDLVASGGGVTLSYLEWVQDANSFFWAEDEISGALSRRTAQMLDQVLTARRTLRTDLRTAAYALALNRLHEATTLRGVYP</sequence>
<reference evidence="9 10" key="1">
    <citation type="submission" date="2018-06" db="EMBL/GenBank/DDBJ databases">
        <title>Genomic Encyclopedia of Type Strains, Phase IV (KMG-IV): sequencing the most valuable type-strain genomes for metagenomic binning, comparative biology and taxonomic classification.</title>
        <authorList>
            <person name="Goeker M."/>
        </authorList>
    </citation>
    <scope>NUCLEOTIDE SEQUENCE [LARGE SCALE GENOMIC DNA]</scope>
    <source>
        <strain evidence="9 10">DSM 18048</strain>
    </source>
</reference>
<dbReference type="InterPro" id="IPR046346">
    <property type="entry name" value="Aminoacid_DH-like_N_sf"/>
</dbReference>
<dbReference type="PANTHER" id="PTHR11606:SF13">
    <property type="entry name" value="GLUTAMATE DEHYDROGENASE 1, MITOCHONDRIAL"/>
    <property type="match status" value="1"/>
</dbReference>
<evidence type="ECO:0000256" key="5">
    <source>
        <dbReference type="PIRSR" id="PIRSR000185-2"/>
    </source>
</evidence>
<keyword evidence="5" id="KW-0520">NAD</keyword>
<evidence type="ECO:0000313" key="9">
    <source>
        <dbReference type="EMBL" id="PYE55216.1"/>
    </source>
</evidence>
<dbReference type="SUPFAM" id="SSF53223">
    <property type="entry name" value="Aminoacid dehydrogenase-like, N-terminal domain"/>
    <property type="match status" value="1"/>
</dbReference>
<dbReference type="RefSeq" id="WP_110885583.1">
    <property type="nucleotide sequence ID" value="NZ_QJSX01000003.1"/>
</dbReference>
<proteinExistence type="inferred from homology"/>
<dbReference type="InterPro" id="IPR006096">
    <property type="entry name" value="Glu/Leu/Phe/Val/Trp_DH_C"/>
</dbReference>
<evidence type="ECO:0000256" key="4">
    <source>
        <dbReference type="PIRSR" id="PIRSR000185-1"/>
    </source>
</evidence>
<evidence type="ECO:0000256" key="7">
    <source>
        <dbReference type="RuleBase" id="RU004417"/>
    </source>
</evidence>
<feature type="binding site" evidence="5">
    <location>
        <position position="94"/>
    </location>
    <ligand>
        <name>substrate</name>
    </ligand>
</feature>
<gene>
    <name evidence="9" type="ORF">DES52_10346</name>
</gene>
<dbReference type="SMART" id="SM00839">
    <property type="entry name" value="ELFV_dehydrog"/>
    <property type="match status" value="1"/>
</dbReference>
<organism evidence="9 10">
    <name type="scientific">Deinococcus yavapaiensis KR-236</name>
    <dbReference type="NCBI Taxonomy" id="694435"/>
    <lineage>
        <taxon>Bacteria</taxon>
        <taxon>Thermotogati</taxon>
        <taxon>Deinococcota</taxon>
        <taxon>Deinococci</taxon>
        <taxon>Deinococcales</taxon>
        <taxon>Deinococcaceae</taxon>
        <taxon>Deinococcus</taxon>
    </lineage>
</organism>
<feature type="domain" description="Glutamate/phenylalanine/leucine/valine/L-tryptophan dehydrogenase C-terminal" evidence="8">
    <location>
        <begin position="183"/>
        <end position="407"/>
    </location>
</feature>
<accession>A0A318S832</accession>
<evidence type="ECO:0000256" key="6">
    <source>
        <dbReference type="PIRSR" id="PIRSR000185-3"/>
    </source>
</evidence>
<dbReference type="InterPro" id="IPR006097">
    <property type="entry name" value="Glu/Leu/Phe/Val/Trp_DH_dimer"/>
</dbReference>
<evidence type="ECO:0000256" key="1">
    <source>
        <dbReference type="ARBA" id="ARBA00006382"/>
    </source>
</evidence>
<evidence type="ECO:0000256" key="2">
    <source>
        <dbReference type="ARBA" id="ARBA00023002"/>
    </source>
</evidence>
<keyword evidence="5" id="KW-0547">Nucleotide-binding</keyword>
<dbReference type="OrthoDB" id="9803297at2"/>
<dbReference type="GO" id="GO:0006538">
    <property type="term" value="P:L-glutamate catabolic process"/>
    <property type="evidence" value="ECO:0007669"/>
    <property type="project" value="TreeGrafter"/>
</dbReference>
<protein>
    <recommendedName>
        <fullName evidence="3">Glutamate dehydrogenase</fullName>
    </recommendedName>
</protein>
<dbReference type="Pfam" id="PF00208">
    <property type="entry name" value="ELFV_dehydrog"/>
    <property type="match status" value="1"/>
</dbReference>
<dbReference type="Pfam" id="PF02812">
    <property type="entry name" value="ELFV_dehydrog_N"/>
    <property type="match status" value="1"/>
</dbReference>
<dbReference type="GO" id="GO:0000166">
    <property type="term" value="F:nucleotide binding"/>
    <property type="evidence" value="ECO:0007669"/>
    <property type="project" value="UniProtKB-KW"/>
</dbReference>
<feature type="binding site" evidence="5">
    <location>
        <position position="220"/>
    </location>
    <ligand>
        <name>NAD(+)</name>
        <dbReference type="ChEBI" id="CHEBI:57540"/>
    </ligand>
</feature>
<keyword evidence="10" id="KW-1185">Reference proteome</keyword>
<comment type="caution">
    <text evidence="9">The sequence shown here is derived from an EMBL/GenBank/DDBJ whole genome shotgun (WGS) entry which is preliminary data.</text>
</comment>
<dbReference type="Gene3D" id="3.40.50.720">
    <property type="entry name" value="NAD(P)-binding Rossmann-like Domain"/>
    <property type="match status" value="1"/>
</dbReference>
<keyword evidence="2 3" id="KW-0560">Oxidoreductase</keyword>
<dbReference type="CDD" id="cd01076">
    <property type="entry name" value="NAD_bind_1_Glu_DH"/>
    <property type="match status" value="1"/>
</dbReference>
<dbReference type="InterPro" id="IPR036291">
    <property type="entry name" value="NAD(P)-bd_dom_sf"/>
</dbReference>
<dbReference type="Proteomes" id="UP000248326">
    <property type="component" value="Unassembled WGS sequence"/>
</dbReference>
<dbReference type="GO" id="GO:0004352">
    <property type="term" value="F:glutamate dehydrogenase (NAD+) activity"/>
    <property type="evidence" value="ECO:0007669"/>
    <property type="project" value="TreeGrafter"/>
</dbReference>